<dbReference type="Proteomes" id="UP001199424">
    <property type="component" value="Unassembled WGS sequence"/>
</dbReference>
<keyword evidence="2" id="KW-1133">Transmembrane helix</keyword>
<dbReference type="Pfam" id="PF09479">
    <property type="entry name" value="Flg_new"/>
    <property type="match status" value="3"/>
</dbReference>
<dbReference type="InterPro" id="IPR013378">
    <property type="entry name" value="InlB-like_B-rpt"/>
</dbReference>
<dbReference type="AlphaFoldDB" id="A0AAE3AN52"/>
<feature type="domain" description="Bacterial repeat" evidence="4">
    <location>
        <begin position="891"/>
        <end position="961"/>
    </location>
</feature>
<dbReference type="GO" id="GO:0005509">
    <property type="term" value="F:calcium ion binding"/>
    <property type="evidence" value="ECO:0007669"/>
    <property type="project" value="InterPro"/>
</dbReference>
<protein>
    <submittedName>
        <fullName evidence="5">InlB B-repeat-containing protein</fullName>
    </submittedName>
</protein>
<dbReference type="Pfam" id="PF05345">
    <property type="entry name" value="He_PIG"/>
    <property type="match status" value="1"/>
</dbReference>
<dbReference type="RefSeq" id="WP_308449970.1">
    <property type="nucleotide sequence ID" value="NZ_JAJEQC010000017.1"/>
</dbReference>
<organism evidence="5 6">
    <name type="scientific">Hominenteromicrobium mulieris</name>
    <dbReference type="NCBI Taxonomy" id="2885357"/>
    <lineage>
        <taxon>Bacteria</taxon>
        <taxon>Bacillati</taxon>
        <taxon>Bacillota</taxon>
        <taxon>Clostridia</taxon>
        <taxon>Eubacteriales</taxon>
        <taxon>Oscillospiraceae</taxon>
        <taxon>Hominenteromicrobium</taxon>
    </lineage>
</organism>
<evidence type="ECO:0000256" key="3">
    <source>
        <dbReference type="SAM" id="SignalP"/>
    </source>
</evidence>
<keyword evidence="3" id="KW-0732">Signal</keyword>
<name>A0AAE3AN52_9FIRM</name>
<dbReference type="EMBL" id="JAJEQC010000017">
    <property type="protein sequence ID" value="MCC2137830.1"/>
    <property type="molecule type" value="Genomic_DNA"/>
</dbReference>
<evidence type="ECO:0000256" key="1">
    <source>
        <dbReference type="ARBA" id="ARBA00004196"/>
    </source>
</evidence>
<dbReference type="Pfam" id="PF18998">
    <property type="entry name" value="Flg_new_2"/>
    <property type="match status" value="1"/>
</dbReference>
<evidence type="ECO:0000256" key="2">
    <source>
        <dbReference type="SAM" id="Phobius"/>
    </source>
</evidence>
<keyword evidence="2" id="KW-0812">Transmembrane</keyword>
<feature type="transmembrane region" description="Helical" evidence="2">
    <location>
        <begin position="1128"/>
        <end position="1146"/>
    </location>
</feature>
<dbReference type="InterPro" id="IPR013783">
    <property type="entry name" value="Ig-like_fold"/>
</dbReference>
<dbReference type="GO" id="GO:0016020">
    <property type="term" value="C:membrane"/>
    <property type="evidence" value="ECO:0007669"/>
    <property type="project" value="InterPro"/>
</dbReference>
<dbReference type="Gene3D" id="2.60.40.10">
    <property type="entry name" value="Immunoglobulins"/>
    <property type="match status" value="1"/>
</dbReference>
<evidence type="ECO:0000259" key="4">
    <source>
        <dbReference type="Pfam" id="PF18998"/>
    </source>
</evidence>
<dbReference type="SUPFAM" id="SSF49313">
    <property type="entry name" value="Cadherin-like"/>
    <property type="match status" value="1"/>
</dbReference>
<dbReference type="GO" id="GO:0030313">
    <property type="term" value="C:cell envelope"/>
    <property type="evidence" value="ECO:0007669"/>
    <property type="project" value="UniProtKB-SubCell"/>
</dbReference>
<dbReference type="Gene3D" id="2.60.40.4270">
    <property type="entry name" value="Listeria-Bacteroides repeat domain"/>
    <property type="match status" value="3"/>
</dbReference>
<accession>A0AAE3AN52</accession>
<gene>
    <name evidence="5" type="ORF">LKD31_12560</name>
</gene>
<proteinExistence type="predicted"/>
<feature type="chain" id="PRO_5042191080" evidence="3">
    <location>
        <begin position="26"/>
        <end position="1156"/>
    </location>
</feature>
<comment type="caution">
    <text evidence="5">The sequence shown here is derived from an EMBL/GenBank/DDBJ whole genome shotgun (WGS) entry which is preliminary data.</text>
</comment>
<dbReference type="InterPro" id="IPR015919">
    <property type="entry name" value="Cadherin-like_sf"/>
</dbReference>
<evidence type="ECO:0000313" key="6">
    <source>
        <dbReference type="Proteomes" id="UP001199424"/>
    </source>
</evidence>
<keyword evidence="2" id="KW-0472">Membrane</keyword>
<dbReference type="NCBIfam" id="TIGR02543">
    <property type="entry name" value="List_Bact_rpt"/>
    <property type="match status" value="2"/>
</dbReference>
<sequence>MKKRILSILLTLCMVLTMMPATVFAADGEVAARASETGGLYEHHEACGANSAGASDTMMPKTRSGAVRPAATQYTYTLHYDANGGSGAPPSQSVISSEFHVWVPISDKIPTRDGYTFMGWANSRTGKPIYGGNGGYTECLVVHGYDMSTTIYAIWEVHNHSWGEWTSNGNGTHTRTCIADSSHTETGNCSGGKATSTEKAVCETCHKAYGELLQPAKTVITTPPTLRLPAYVGNEYTDKALMGGEAKAEGTDTVVPGTFGFKYYEGGRVHPGENRMVILFTPKDTEAYTTAECILTVVGTKRTITRVPDDVIITDKPIGTAFEDLGLPLFPFGVKVETNTGASYSPVPVTWDGSTYDPNKYGEQIITGKLHVERSGFTDDLEPTSTVKATARITLIDDRVFTPTLEPPTYSKQLYGGDLCFLVFADKYLSGGTATVNGETVSGKFTLDKDQKIYGHSLTASTLLQAGQLQLKIIFTPDNLKRYNKAKCTVDVNVVPRTFKETRAGHITNEKFGTPFEELNLSDSFSFYAVGDEKDPEGTGMDFGMNVVTSWDSSTYDPNSFEEQTIYGEVNRAELEKYFTIPENADLRAVRKVQLQPDPTETEITQLPVFRWKNGDFTLPDNTIFTWRKLQVGTYNDEVGTLVGGVAKVKGTDTVAPGTFSFKNAPPFYLQTPGEHDVTVVFTPDDLRLHKPTEITIKINAIKNTIRNIDEPDPITDKPFGTPFAELGLPENVCINAVDGAWRWVDVAWDESSYDAESVDWQTITGTPVLSNDDGDIFQQPEPAVTAAIRVKLIDNRPPMPPTIVAESLPDGMEGEAYSSRLTAKGTAPITWSIVSGVLPEGLSLNEDTGEISGTPAGEGTEVFTVMAVNALGEDIKEFSITIAKAPETEYAVIVRDDGHGTGSADPASATAGTEITLTAAPNAGYHFKEWQVMSGDVTVRDDKFTMPSDNVEIKAIFEEDAPPTPTEYTVTFDGNDGTPSVDSMTTTKQKLTSLPDASRSKHSFNGWYTEKSGGTKITTDTVFSANTTVYAHWTHTGDNNPPVNYYTLRFETGGGSAIPGVQETYNTYIDLTKYVPTRHGYTFVGWYSERSLVNKVSDIYLTGDRTVYAGWRAVTIPQTGDSGQMNLWSTALCASFAGCVALIVWKIRRREKKSL</sequence>
<dbReference type="InterPro" id="IPR042229">
    <property type="entry name" value="Listeria/Bacterioides_rpt_sf"/>
</dbReference>
<reference evidence="5" key="1">
    <citation type="submission" date="2021-10" db="EMBL/GenBank/DDBJ databases">
        <title>Anaerobic single-cell dispensing facilitates the cultivation of human gut bacteria.</title>
        <authorList>
            <person name="Afrizal A."/>
        </authorList>
    </citation>
    <scope>NUCLEOTIDE SEQUENCE</scope>
    <source>
        <strain evidence="5">CLA-AA-H250</strain>
    </source>
</reference>
<feature type="signal peptide" evidence="3">
    <location>
        <begin position="1"/>
        <end position="25"/>
    </location>
</feature>
<keyword evidence="6" id="KW-1185">Reference proteome</keyword>
<comment type="subcellular location">
    <subcellularLocation>
        <location evidence="1">Cell envelope</location>
    </subcellularLocation>
</comment>
<dbReference type="InterPro" id="IPR044060">
    <property type="entry name" value="Bacterial_rp_domain"/>
</dbReference>
<evidence type="ECO:0000313" key="5">
    <source>
        <dbReference type="EMBL" id="MCC2137830.1"/>
    </source>
</evidence>